<keyword evidence="2" id="KW-1185">Reference proteome</keyword>
<dbReference type="KEGG" id="ptm:GSPATT00003831001"/>
<sequence length="180" mass="21178">MTTLLRRVVNLLQLDLPNTRIKLLFLGAELNLQVTNMLKAIKKLVTYSVFSLSFDFSFVLMTNFSQRGIIQLDNKLLLQLNQSTIFVIQFAFNTISKQKYEDYIYKLNLSLQRQSVPQLQLLSCVLFLIQKWKLHLFNSSQFVLMPQPSRLQVQYFKLFLQQQGILTWIHVQLNSFLILT</sequence>
<evidence type="ECO:0008006" key="3">
    <source>
        <dbReference type="Google" id="ProtNLM"/>
    </source>
</evidence>
<accession>A0ECE5</accession>
<reference evidence="1 2" key="1">
    <citation type="journal article" date="2006" name="Nature">
        <title>Global trends of whole-genome duplications revealed by the ciliate Paramecium tetraurelia.</title>
        <authorList>
            <consortium name="Genoscope"/>
            <person name="Aury J.-M."/>
            <person name="Jaillon O."/>
            <person name="Duret L."/>
            <person name="Noel B."/>
            <person name="Jubin C."/>
            <person name="Porcel B.M."/>
            <person name="Segurens B."/>
            <person name="Daubin V."/>
            <person name="Anthouard V."/>
            <person name="Aiach N."/>
            <person name="Arnaiz O."/>
            <person name="Billaut A."/>
            <person name="Beisson J."/>
            <person name="Blanc I."/>
            <person name="Bouhouche K."/>
            <person name="Camara F."/>
            <person name="Duharcourt S."/>
            <person name="Guigo R."/>
            <person name="Gogendeau D."/>
            <person name="Katinka M."/>
            <person name="Keller A.-M."/>
            <person name="Kissmehl R."/>
            <person name="Klotz C."/>
            <person name="Koll F."/>
            <person name="Le Moue A."/>
            <person name="Lepere C."/>
            <person name="Malinsky S."/>
            <person name="Nowacki M."/>
            <person name="Nowak J.K."/>
            <person name="Plattner H."/>
            <person name="Poulain J."/>
            <person name="Ruiz F."/>
            <person name="Serrano V."/>
            <person name="Zagulski M."/>
            <person name="Dessen P."/>
            <person name="Betermier M."/>
            <person name="Weissenbach J."/>
            <person name="Scarpelli C."/>
            <person name="Schachter V."/>
            <person name="Sperling L."/>
            <person name="Meyer E."/>
            <person name="Cohen J."/>
            <person name="Wincker P."/>
        </authorList>
    </citation>
    <scope>NUCLEOTIDE SEQUENCE [LARGE SCALE GENOMIC DNA]</scope>
    <source>
        <strain evidence="1 2">Stock d4-2</strain>
    </source>
</reference>
<organism evidence="1 2">
    <name type="scientific">Paramecium tetraurelia</name>
    <dbReference type="NCBI Taxonomy" id="5888"/>
    <lineage>
        <taxon>Eukaryota</taxon>
        <taxon>Sar</taxon>
        <taxon>Alveolata</taxon>
        <taxon>Ciliophora</taxon>
        <taxon>Intramacronucleata</taxon>
        <taxon>Oligohymenophorea</taxon>
        <taxon>Peniculida</taxon>
        <taxon>Parameciidae</taxon>
        <taxon>Paramecium</taxon>
    </lineage>
</organism>
<dbReference type="EMBL" id="CT868671">
    <property type="protein sequence ID" value="CAK92962.1"/>
    <property type="molecule type" value="Genomic_DNA"/>
</dbReference>
<dbReference type="HOGENOM" id="CLU_1499122_0_0_1"/>
<protein>
    <recommendedName>
        <fullName evidence="3">Transmembrane protein</fullName>
    </recommendedName>
</protein>
<proteinExistence type="predicted"/>
<dbReference type="InParanoid" id="A0ECE5"/>
<dbReference type="GeneID" id="5046177"/>
<name>A0ECE5_PARTE</name>
<gene>
    <name evidence="1" type="ORF">GSPATT00003831001</name>
</gene>
<evidence type="ECO:0000313" key="1">
    <source>
        <dbReference type="EMBL" id="CAK92962.1"/>
    </source>
</evidence>
<dbReference type="AlphaFoldDB" id="A0ECE5"/>
<evidence type="ECO:0000313" key="2">
    <source>
        <dbReference type="Proteomes" id="UP000000600"/>
    </source>
</evidence>
<dbReference type="Proteomes" id="UP000000600">
    <property type="component" value="Unassembled WGS sequence"/>
</dbReference>
<dbReference type="RefSeq" id="XP_001460359.1">
    <property type="nucleotide sequence ID" value="XM_001460322.1"/>
</dbReference>